<dbReference type="GO" id="GO:0004144">
    <property type="term" value="F:diacylglycerol O-acyltransferase activity"/>
    <property type="evidence" value="ECO:0007669"/>
    <property type="project" value="TreeGrafter"/>
</dbReference>
<evidence type="ECO:0000313" key="17">
    <source>
        <dbReference type="Proteomes" id="UP000298663"/>
    </source>
</evidence>
<name>A0A4U5NTC7_STECR</name>
<comment type="subcellular location">
    <subcellularLocation>
        <location evidence="1 14">Endoplasmic reticulum membrane</location>
        <topology evidence="1 14">Multi-pass membrane protein</topology>
    </subcellularLocation>
</comment>
<evidence type="ECO:0000256" key="2">
    <source>
        <dbReference type="ARBA" id="ARBA00004771"/>
    </source>
</evidence>
<keyword evidence="9 14" id="KW-0256">Endoplasmic reticulum</keyword>
<proteinExistence type="inferred from homology"/>
<keyword evidence="17" id="KW-1185">Reference proteome</keyword>
<reference evidence="16 17" key="2">
    <citation type="journal article" date="2019" name="G3 (Bethesda)">
        <title>Hybrid Assembly of the Genome of the Entomopathogenic Nematode Steinernema carpocapsae Identifies the X-Chromosome.</title>
        <authorList>
            <person name="Serra L."/>
            <person name="Macchietto M."/>
            <person name="Macias-Munoz A."/>
            <person name="McGill C.J."/>
            <person name="Rodriguez I.M."/>
            <person name="Rodriguez B."/>
            <person name="Murad R."/>
            <person name="Mortazavi A."/>
        </authorList>
    </citation>
    <scope>NUCLEOTIDE SEQUENCE [LARGE SCALE GENOMIC DNA]</scope>
    <source>
        <strain evidence="16 17">ALL</strain>
    </source>
</reference>
<evidence type="ECO:0000256" key="5">
    <source>
        <dbReference type="ARBA" id="ARBA00022516"/>
    </source>
</evidence>
<evidence type="ECO:0000256" key="9">
    <source>
        <dbReference type="ARBA" id="ARBA00022824"/>
    </source>
</evidence>
<evidence type="ECO:0000256" key="13">
    <source>
        <dbReference type="ARBA" id="ARBA00023315"/>
    </source>
</evidence>
<reference evidence="16 17" key="1">
    <citation type="journal article" date="2015" name="Genome Biol.">
        <title>Comparative genomics of Steinernema reveals deeply conserved gene regulatory networks.</title>
        <authorList>
            <person name="Dillman A.R."/>
            <person name="Macchietto M."/>
            <person name="Porter C.F."/>
            <person name="Rogers A."/>
            <person name="Williams B."/>
            <person name="Antoshechkin I."/>
            <person name="Lee M.M."/>
            <person name="Goodwin Z."/>
            <person name="Lu X."/>
            <person name="Lewis E.E."/>
            <person name="Goodrich-Blair H."/>
            <person name="Stock S.P."/>
            <person name="Adams B.J."/>
            <person name="Sternberg P.W."/>
            <person name="Mortazavi A."/>
        </authorList>
    </citation>
    <scope>NUCLEOTIDE SEQUENCE [LARGE SCALE GENOMIC DNA]</scope>
    <source>
        <strain evidence="16 17">ALL</strain>
    </source>
</reference>
<dbReference type="Pfam" id="PF03982">
    <property type="entry name" value="DAGAT"/>
    <property type="match status" value="1"/>
</dbReference>
<evidence type="ECO:0000256" key="10">
    <source>
        <dbReference type="ARBA" id="ARBA00022989"/>
    </source>
</evidence>
<dbReference type="GO" id="GO:0006071">
    <property type="term" value="P:glycerol metabolic process"/>
    <property type="evidence" value="ECO:0007669"/>
    <property type="project" value="UniProtKB-KW"/>
</dbReference>
<evidence type="ECO:0000256" key="14">
    <source>
        <dbReference type="RuleBase" id="RU367023"/>
    </source>
</evidence>
<sequence>MPLCDDKAVFVACSGVKHQGSECHSYHQSPAPSRPRQKLLKTFEGSSQDAVRPSEHSASSATRNPCGHLSRHVLPRFPGFRHHFSDLLDALHFLLVAGRLYLAWFYYDFDTPARGARLQSWFRHLPVWSRLADYFPMKIVKTAELSPEYNYIVGSHPHGIMSLGIFTTFATEGNGFSRTFPGITPSLATLEGQFYFPFRREMVLATGCITASKDSINYQLSRDKGGRAVAIVLGGAEEALDANPENFDLTLKSRKGFAKLALKNGAHLVPLYNFGENSTFTQVKSERGTFLRKLQSGFKSAAGFSPPIFMGRGVFNYSFGLLPHRVPIATVVGAPIPVEKVEKPNPEQVDELHQKYCDALTKLFDEHKTNYGISADTKLNIL</sequence>
<evidence type="ECO:0000256" key="4">
    <source>
        <dbReference type="ARBA" id="ARBA00005420"/>
    </source>
</evidence>
<keyword evidence="11" id="KW-0443">Lipid metabolism</keyword>
<dbReference type="STRING" id="34508.A0A4U5NTC7"/>
<evidence type="ECO:0000256" key="6">
    <source>
        <dbReference type="ARBA" id="ARBA00022679"/>
    </source>
</evidence>
<feature type="region of interest" description="Disordered" evidence="15">
    <location>
        <begin position="44"/>
        <end position="65"/>
    </location>
</feature>
<dbReference type="Proteomes" id="UP000298663">
    <property type="component" value="Unassembled WGS sequence"/>
</dbReference>
<gene>
    <name evidence="16" type="ORF">L596_010978</name>
</gene>
<evidence type="ECO:0000313" key="16">
    <source>
        <dbReference type="EMBL" id="TKR86373.1"/>
    </source>
</evidence>
<evidence type="ECO:0000256" key="7">
    <source>
        <dbReference type="ARBA" id="ARBA00022692"/>
    </source>
</evidence>
<keyword evidence="8" id="KW-0319">Glycerol metabolism</keyword>
<comment type="pathway">
    <text evidence="2">Glycerolipid metabolism; triacylglycerol biosynthesis.</text>
</comment>
<dbReference type="EMBL" id="AZBU02000003">
    <property type="protein sequence ID" value="TKR86373.1"/>
    <property type="molecule type" value="Genomic_DNA"/>
</dbReference>
<dbReference type="InterPro" id="IPR007130">
    <property type="entry name" value="DAGAT"/>
</dbReference>
<keyword evidence="13" id="KW-0012">Acyltransferase</keyword>
<comment type="caution">
    <text evidence="16">The sequence shown here is derived from an EMBL/GenBank/DDBJ whole genome shotgun (WGS) entry which is preliminary data.</text>
</comment>
<dbReference type="EC" id="2.3.1.-" evidence="14"/>
<evidence type="ECO:0000256" key="1">
    <source>
        <dbReference type="ARBA" id="ARBA00004477"/>
    </source>
</evidence>
<evidence type="ECO:0000256" key="8">
    <source>
        <dbReference type="ARBA" id="ARBA00022798"/>
    </source>
</evidence>
<evidence type="ECO:0000256" key="15">
    <source>
        <dbReference type="SAM" id="MobiDB-lite"/>
    </source>
</evidence>
<comment type="pathway">
    <text evidence="3">Lipid metabolism.</text>
</comment>
<evidence type="ECO:0000256" key="11">
    <source>
        <dbReference type="ARBA" id="ARBA00023098"/>
    </source>
</evidence>
<keyword evidence="7" id="KW-0812">Transmembrane</keyword>
<keyword evidence="6 14" id="KW-0808">Transferase</keyword>
<dbReference type="OrthoDB" id="264532at2759"/>
<protein>
    <recommendedName>
        <fullName evidence="14">Acyltransferase</fullName>
        <ecNumber evidence="14">2.3.1.-</ecNumber>
    </recommendedName>
</protein>
<evidence type="ECO:0000256" key="12">
    <source>
        <dbReference type="ARBA" id="ARBA00023136"/>
    </source>
</evidence>
<dbReference type="PANTHER" id="PTHR12317:SF0">
    <property type="entry name" value="ACYLTRANSFERASE"/>
    <property type="match status" value="1"/>
</dbReference>
<comment type="similarity">
    <text evidence="4 14">Belongs to the diacylglycerol acyltransferase family.</text>
</comment>
<dbReference type="GO" id="GO:0005789">
    <property type="term" value="C:endoplasmic reticulum membrane"/>
    <property type="evidence" value="ECO:0007669"/>
    <property type="project" value="UniProtKB-SubCell"/>
</dbReference>
<keyword evidence="12" id="KW-0472">Membrane</keyword>
<keyword evidence="5" id="KW-0444">Lipid biosynthesis</keyword>
<evidence type="ECO:0000256" key="3">
    <source>
        <dbReference type="ARBA" id="ARBA00005189"/>
    </source>
</evidence>
<accession>A0A4U5NTC7</accession>
<organism evidence="16 17">
    <name type="scientific">Steinernema carpocapsae</name>
    <name type="common">Entomopathogenic nematode</name>
    <dbReference type="NCBI Taxonomy" id="34508"/>
    <lineage>
        <taxon>Eukaryota</taxon>
        <taxon>Metazoa</taxon>
        <taxon>Ecdysozoa</taxon>
        <taxon>Nematoda</taxon>
        <taxon>Chromadorea</taxon>
        <taxon>Rhabditida</taxon>
        <taxon>Tylenchina</taxon>
        <taxon>Panagrolaimomorpha</taxon>
        <taxon>Strongyloidoidea</taxon>
        <taxon>Steinernematidae</taxon>
        <taxon>Steinernema</taxon>
    </lineage>
</organism>
<dbReference type="AlphaFoldDB" id="A0A4U5NTC7"/>
<dbReference type="PANTHER" id="PTHR12317">
    <property type="entry name" value="DIACYLGLYCEROL O-ACYLTRANSFERASE"/>
    <property type="match status" value="1"/>
</dbReference>
<keyword evidence="10" id="KW-1133">Transmembrane helix</keyword>
<dbReference type="CDD" id="cd07987">
    <property type="entry name" value="LPLAT_MGAT-like"/>
    <property type="match status" value="1"/>
</dbReference>
<dbReference type="GO" id="GO:0019432">
    <property type="term" value="P:triglyceride biosynthetic process"/>
    <property type="evidence" value="ECO:0007669"/>
    <property type="project" value="TreeGrafter"/>
</dbReference>